<comment type="caution">
    <text evidence="1">The sequence shown here is derived from an EMBL/GenBank/DDBJ whole genome shotgun (WGS) entry which is preliminary data.</text>
</comment>
<keyword evidence="2" id="KW-1185">Reference proteome</keyword>
<feature type="non-terminal residue" evidence="1">
    <location>
        <position position="66"/>
    </location>
</feature>
<accession>A0ABT6B5R3</accession>
<evidence type="ECO:0000313" key="1">
    <source>
        <dbReference type="EMBL" id="MDF3840028.1"/>
    </source>
</evidence>
<sequence length="66" mass="7183">MAGSGKKSIKTNDNNYHLNSQEMLEGIEDGGSLRRCLKRRTPAAAGRGLSTFKVKSRFASPSGRRS</sequence>
<evidence type="ECO:0000313" key="2">
    <source>
        <dbReference type="Proteomes" id="UP001216674"/>
    </source>
</evidence>
<dbReference type="Proteomes" id="UP001216674">
    <property type="component" value="Unassembled WGS sequence"/>
</dbReference>
<dbReference type="EMBL" id="JARJLM010000731">
    <property type="protein sequence ID" value="MDF3840028.1"/>
    <property type="molecule type" value="Genomic_DNA"/>
</dbReference>
<dbReference type="RefSeq" id="WP_276269596.1">
    <property type="nucleotide sequence ID" value="NZ_JARJLM010000731.1"/>
</dbReference>
<organism evidence="1 2">
    <name type="scientific">Cupriavidus basilensis</name>
    <dbReference type="NCBI Taxonomy" id="68895"/>
    <lineage>
        <taxon>Bacteria</taxon>
        <taxon>Pseudomonadati</taxon>
        <taxon>Pseudomonadota</taxon>
        <taxon>Betaproteobacteria</taxon>
        <taxon>Burkholderiales</taxon>
        <taxon>Burkholderiaceae</taxon>
        <taxon>Cupriavidus</taxon>
    </lineage>
</organism>
<reference evidence="1 2" key="1">
    <citation type="submission" date="2023-03" db="EMBL/GenBank/DDBJ databases">
        <title>Draft assemblies of triclosan tolerant bacteria isolated from returned activated sludge.</title>
        <authorList>
            <person name="Van Hamelsveld S."/>
        </authorList>
    </citation>
    <scope>NUCLEOTIDE SEQUENCE [LARGE SCALE GENOMIC DNA]</scope>
    <source>
        <strain evidence="1 2">GW210010_S58</strain>
    </source>
</reference>
<protein>
    <submittedName>
        <fullName evidence="1">Uncharacterized protein</fullName>
    </submittedName>
</protein>
<name>A0ABT6B5R3_9BURK</name>
<proteinExistence type="predicted"/>
<gene>
    <name evidence="1" type="ORF">P3W85_44965</name>
</gene>